<name>A0A812Q1I6_9DINO</name>
<feature type="transmembrane region" description="Helical" evidence="7">
    <location>
        <begin position="527"/>
        <end position="548"/>
    </location>
</feature>
<feature type="domain" description="Amino acid transporter transmembrane" evidence="8">
    <location>
        <begin position="47"/>
        <end position="104"/>
    </location>
</feature>
<gene>
    <name evidence="9" type="primary">tmem104</name>
    <name evidence="9" type="ORF">SNAT2548_LOCUS20183</name>
</gene>
<comment type="similarity">
    <text evidence="6">Belongs to the TMEM104 family.</text>
</comment>
<evidence type="ECO:0000256" key="3">
    <source>
        <dbReference type="ARBA" id="ARBA00022989"/>
    </source>
</evidence>
<accession>A0A812Q1I6</accession>
<keyword evidence="4 7" id="KW-0472">Membrane</keyword>
<dbReference type="EMBL" id="CAJNDS010002202">
    <property type="protein sequence ID" value="CAE7370090.1"/>
    <property type="molecule type" value="Genomic_DNA"/>
</dbReference>
<keyword evidence="3 7" id="KW-1133">Transmembrane helix</keyword>
<feature type="transmembrane region" description="Helical" evidence="7">
    <location>
        <begin position="202"/>
        <end position="226"/>
    </location>
</feature>
<evidence type="ECO:0000313" key="9">
    <source>
        <dbReference type="EMBL" id="CAE7370090.1"/>
    </source>
</evidence>
<dbReference type="PANTHER" id="PTHR16189">
    <property type="entry name" value="TRANSMEMBRANE PROTEIN 104-RELATED"/>
    <property type="match status" value="1"/>
</dbReference>
<feature type="transmembrane region" description="Helical" evidence="7">
    <location>
        <begin position="456"/>
        <end position="478"/>
    </location>
</feature>
<dbReference type="GO" id="GO:0016020">
    <property type="term" value="C:membrane"/>
    <property type="evidence" value="ECO:0007669"/>
    <property type="project" value="UniProtKB-SubCell"/>
</dbReference>
<keyword evidence="5" id="KW-0325">Glycoprotein</keyword>
<evidence type="ECO:0000256" key="2">
    <source>
        <dbReference type="ARBA" id="ARBA00022692"/>
    </source>
</evidence>
<dbReference type="PANTHER" id="PTHR16189:SF0">
    <property type="entry name" value="TRANSMEMBRANE PROTEIN 104"/>
    <property type="match status" value="1"/>
</dbReference>
<organism evidence="9 10">
    <name type="scientific">Symbiodinium natans</name>
    <dbReference type="NCBI Taxonomy" id="878477"/>
    <lineage>
        <taxon>Eukaryota</taxon>
        <taxon>Sar</taxon>
        <taxon>Alveolata</taxon>
        <taxon>Dinophyceae</taxon>
        <taxon>Suessiales</taxon>
        <taxon>Symbiodiniaceae</taxon>
        <taxon>Symbiodinium</taxon>
    </lineage>
</organism>
<evidence type="ECO:0000256" key="4">
    <source>
        <dbReference type="ARBA" id="ARBA00023136"/>
    </source>
</evidence>
<evidence type="ECO:0000256" key="7">
    <source>
        <dbReference type="SAM" id="Phobius"/>
    </source>
</evidence>
<dbReference type="Proteomes" id="UP000604046">
    <property type="component" value="Unassembled WGS sequence"/>
</dbReference>
<feature type="transmembrane region" description="Helical" evidence="7">
    <location>
        <begin position="277"/>
        <end position="296"/>
    </location>
</feature>
<evidence type="ECO:0000256" key="5">
    <source>
        <dbReference type="ARBA" id="ARBA00023180"/>
    </source>
</evidence>
<comment type="caution">
    <text evidence="9">The sequence shown here is derived from an EMBL/GenBank/DDBJ whole genome shotgun (WGS) entry which is preliminary data.</text>
</comment>
<reference evidence="9" key="1">
    <citation type="submission" date="2021-02" db="EMBL/GenBank/DDBJ databases">
        <authorList>
            <person name="Dougan E. K."/>
            <person name="Rhodes N."/>
            <person name="Thang M."/>
            <person name="Chan C."/>
        </authorList>
    </citation>
    <scope>NUCLEOTIDE SEQUENCE</scope>
</reference>
<protein>
    <submittedName>
        <fullName evidence="9">Tmem104 protein</fullName>
    </submittedName>
</protein>
<feature type="transmembrane region" description="Helical" evidence="7">
    <location>
        <begin position="75"/>
        <end position="97"/>
    </location>
</feature>
<evidence type="ECO:0000256" key="6">
    <source>
        <dbReference type="ARBA" id="ARBA00038166"/>
    </source>
</evidence>
<proteinExistence type="inferred from homology"/>
<feature type="transmembrane region" description="Helical" evidence="7">
    <location>
        <begin position="250"/>
        <end position="268"/>
    </location>
</feature>
<dbReference type="Pfam" id="PF01490">
    <property type="entry name" value="Aa_trans"/>
    <property type="match status" value="1"/>
</dbReference>
<dbReference type="AlphaFoldDB" id="A0A812Q1I6"/>
<dbReference type="InterPro" id="IPR013057">
    <property type="entry name" value="AA_transpt_TM"/>
</dbReference>
<evidence type="ECO:0000256" key="1">
    <source>
        <dbReference type="ARBA" id="ARBA00004141"/>
    </source>
</evidence>
<feature type="transmembrane region" description="Helical" evidence="7">
    <location>
        <begin position="484"/>
        <end position="506"/>
    </location>
</feature>
<feature type="transmembrane region" description="Helical" evidence="7">
    <location>
        <begin position="316"/>
        <end position="334"/>
    </location>
</feature>
<evidence type="ECO:0000259" key="8">
    <source>
        <dbReference type="Pfam" id="PF01490"/>
    </source>
</evidence>
<evidence type="ECO:0000313" key="10">
    <source>
        <dbReference type="Proteomes" id="UP000604046"/>
    </source>
</evidence>
<keyword evidence="10" id="KW-1185">Reference proteome</keyword>
<sequence length="555" mass="61600">MAGEGSASLPTEQSRIFPETRRESFKRQFSEAADERVQNKLGSKMKFSEGVIFMMNSLTGLSVLTFPYGFAQAGILLGALIILASMIISFMTATFMCEALTIANALEYEEAEKQVLEEQPTEVRQALREHVERVSQEEVHSLRKKLLEDNATPTSGFRGKTVQFFQAENRIKNPEREFKIRERVELGAVGERVLKEGRADKIIAAGIYVMILVFTYGTVSALVVTVNQSMAHTILGAASLLGYPEPDEDQVYTCCVVAVFFITLPLCFKNLQNTKKFTVVIMWCRFLAIAILLTVGVCKSIERLQEEGLEAIRIPLWRPSGFVAVFGNSVWLCGIHHYLPSMISPLEEQTKAPKVIITAFSSIYLLIISICGTALVAWEEERWTKCSSMPGGHYCKIQPLYNLNFSPLSLAGGAVALFLLAYPTMAIASIPIAAITTRNTMGQWLGVKPADPESPYTFSNVGLTMAVLTPPFTVALITTDVQAVIQYVGGYAGLSVSFLCPMILLIRCRQKLNLKKEFDVDRPLKSAFANRIGYTAVTLLYLLALYMVTKRLFFS</sequence>
<feature type="transmembrane region" description="Helical" evidence="7">
    <location>
        <begin position="410"/>
        <end position="435"/>
    </location>
</feature>
<keyword evidence="2 7" id="KW-0812">Transmembrane</keyword>
<dbReference type="OrthoDB" id="294541at2759"/>
<feature type="transmembrane region" description="Helical" evidence="7">
    <location>
        <begin position="355"/>
        <end position="378"/>
    </location>
</feature>
<comment type="subcellular location">
    <subcellularLocation>
        <location evidence="1">Membrane</location>
        <topology evidence="1">Multi-pass membrane protein</topology>
    </subcellularLocation>
</comment>